<dbReference type="Gene3D" id="3.40.630.30">
    <property type="match status" value="1"/>
</dbReference>
<dbReference type="RefSeq" id="WP_285522117.1">
    <property type="nucleotide sequence ID" value="NZ_JASNGB010000031.1"/>
</dbReference>
<dbReference type="EC" id="2.3.1.-" evidence="2"/>
<evidence type="ECO:0000259" key="1">
    <source>
        <dbReference type="Pfam" id="PF13480"/>
    </source>
</evidence>
<evidence type="ECO:0000313" key="2">
    <source>
        <dbReference type="EMBL" id="MDL2343600.1"/>
    </source>
</evidence>
<dbReference type="SUPFAM" id="SSF55729">
    <property type="entry name" value="Acyl-CoA N-acyltransferases (Nat)"/>
    <property type="match status" value="1"/>
</dbReference>
<dbReference type="Pfam" id="PF13480">
    <property type="entry name" value="Acetyltransf_6"/>
    <property type="match status" value="1"/>
</dbReference>
<feature type="domain" description="BioF2-like acetyltransferase" evidence="1">
    <location>
        <begin position="140"/>
        <end position="280"/>
    </location>
</feature>
<dbReference type="InterPro" id="IPR003447">
    <property type="entry name" value="FEMABX"/>
</dbReference>
<name>A0ABT7JEW2_9DEIO</name>
<keyword evidence="2" id="KW-0808">Transferase</keyword>
<organism evidence="2 3">
    <name type="scientific">Deinococcus rhizophilus</name>
    <dbReference type="NCBI Taxonomy" id="3049544"/>
    <lineage>
        <taxon>Bacteria</taxon>
        <taxon>Thermotogati</taxon>
        <taxon>Deinococcota</taxon>
        <taxon>Deinococci</taxon>
        <taxon>Deinococcales</taxon>
        <taxon>Deinococcaceae</taxon>
        <taxon>Deinococcus</taxon>
    </lineage>
</organism>
<accession>A0ABT7JEW2</accession>
<comment type="caution">
    <text evidence="2">The sequence shown here is derived from an EMBL/GenBank/DDBJ whole genome shotgun (WGS) entry which is preliminary data.</text>
</comment>
<dbReference type="InterPro" id="IPR038740">
    <property type="entry name" value="BioF2-like_GNAT_dom"/>
</dbReference>
<dbReference type="GO" id="GO:0016746">
    <property type="term" value="F:acyltransferase activity"/>
    <property type="evidence" value="ECO:0007669"/>
    <property type="project" value="UniProtKB-KW"/>
</dbReference>
<dbReference type="Proteomes" id="UP001302059">
    <property type="component" value="Unassembled WGS sequence"/>
</dbReference>
<sequence>MRLLTLSVRDEWLAVWEKTGREPFAHPDYVALFAEDGEAVALHGHGGLLPLVLRDLDGGWRDATSPYGYGGPYGDPDADFYPAVLAWMEQERVVTAFLRVALEQQPPELALSGYARVALRENVVVNVTRPAEEQWRHYEHKVRKNVNKAERAGMTAQVSPEFGDLEGFTRVYLDTMRRRGAEQWYHFGRDFFAAMANLKGSFVVAEVRSREGSLASVELVMQSDRFLYSFLGGTCQEFFADAPNDLLKHAVIAYGRETGREGYVLGGGYTSNDGIFRYKRTFDKEGVRPYFGVQLTGAPEAYRELTALHRSVVGELAPEFFPAYRAPAAVSVSSAS</sequence>
<dbReference type="PROSITE" id="PS51191">
    <property type="entry name" value="FEMABX"/>
    <property type="match status" value="1"/>
</dbReference>
<dbReference type="EMBL" id="JASNGB010000031">
    <property type="protein sequence ID" value="MDL2343600.1"/>
    <property type="molecule type" value="Genomic_DNA"/>
</dbReference>
<gene>
    <name evidence="2" type="ORF">QOL99_05480</name>
</gene>
<protein>
    <submittedName>
        <fullName evidence="2">GNAT family N-acetyltransferase</fullName>
        <ecNumber evidence="2">2.3.1.-</ecNumber>
    </submittedName>
</protein>
<proteinExistence type="predicted"/>
<evidence type="ECO:0000313" key="3">
    <source>
        <dbReference type="Proteomes" id="UP001302059"/>
    </source>
</evidence>
<reference evidence="2 3" key="1">
    <citation type="submission" date="2023-05" db="EMBL/GenBank/DDBJ databases">
        <authorList>
            <person name="Gao F."/>
        </authorList>
    </citation>
    <scope>NUCLEOTIDE SEQUENCE [LARGE SCALE GENOMIC DNA]</scope>
    <source>
        <strain evidence="2 3">MIMF12</strain>
    </source>
</reference>
<dbReference type="InterPro" id="IPR016181">
    <property type="entry name" value="Acyl_CoA_acyltransferase"/>
</dbReference>
<keyword evidence="2" id="KW-0012">Acyltransferase</keyword>
<keyword evidence="3" id="KW-1185">Reference proteome</keyword>